<dbReference type="EMBL" id="VUJU01008648">
    <property type="protein sequence ID" value="KAF0727656.1"/>
    <property type="molecule type" value="Genomic_DNA"/>
</dbReference>
<dbReference type="AlphaFoldDB" id="A0A6G0WKA2"/>
<evidence type="ECO:0000313" key="8">
    <source>
        <dbReference type="Proteomes" id="UP000478052"/>
    </source>
</evidence>
<feature type="domain" description="Myb/SANT-like DNA-binding" evidence="6">
    <location>
        <begin position="3"/>
        <end position="45"/>
    </location>
</feature>
<organism evidence="7 8">
    <name type="scientific">Aphis craccivora</name>
    <name type="common">Cowpea aphid</name>
    <dbReference type="NCBI Taxonomy" id="307492"/>
    <lineage>
        <taxon>Eukaryota</taxon>
        <taxon>Metazoa</taxon>
        <taxon>Ecdysozoa</taxon>
        <taxon>Arthropoda</taxon>
        <taxon>Hexapoda</taxon>
        <taxon>Insecta</taxon>
        <taxon>Pterygota</taxon>
        <taxon>Neoptera</taxon>
        <taxon>Paraneoptera</taxon>
        <taxon>Hemiptera</taxon>
        <taxon>Sternorrhyncha</taxon>
        <taxon>Aphidomorpha</taxon>
        <taxon>Aphidoidea</taxon>
        <taxon>Aphididae</taxon>
        <taxon>Aphidini</taxon>
        <taxon>Aphis</taxon>
        <taxon>Aphis</taxon>
    </lineage>
</organism>
<keyword evidence="7" id="KW-0238">DNA-binding</keyword>
<sequence>MIATKQKIWKKIEVEFNAQALFTNHTADQLKKRWDNMLQHRKKMLTEEKQERKKTGGGTTKVITEQSEIDILLDKNIDIALELVPDSDSFPIHMTSPELFYDENNEVTITVDNNFIDETIEEKETTIEAFTFIPQPKQTKQFKKADDFTIKKVSYLESESALRIKRLNNLIKQETELFDREAN</sequence>
<gene>
    <name evidence="7" type="ORF">FWK35_00027591</name>
</gene>
<reference evidence="7 8" key="1">
    <citation type="submission" date="2019-08" db="EMBL/GenBank/DDBJ databases">
        <title>Whole genome of Aphis craccivora.</title>
        <authorList>
            <person name="Voronova N.V."/>
            <person name="Shulinski R.S."/>
            <person name="Bandarenka Y.V."/>
            <person name="Zhorov D.G."/>
            <person name="Warner D."/>
        </authorList>
    </citation>
    <scope>NUCLEOTIDE SEQUENCE [LARGE SCALE GENOMIC DNA]</scope>
    <source>
        <strain evidence="7">180601</strain>
        <tissue evidence="7">Whole Body</tissue>
    </source>
</reference>
<comment type="subunit">
    <text evidence="1">Self-associates forming complexes of several hundred monomers.</text>
</comment>
<comment type="function">
    <text evidence="5">Involved in transvection phenomena (= synapsis-dependent gene expression), where the synaptic pairing of chromosomes carrying genes with which zeste interacts influences the expression of these genes. Zeste binds to DNA and stimulates transcription from a nearby promoter.</text>
</comment>
<dbReference type="Proteomes" id="UP000478052">
    <property type="component" value="Unassembled WGS sequence"/>
</dbReference>
<accession>A0A6G0WKA2</accession>
<dbReference type="GO" id="GO:0003677">
    <property type="term" value="F:DNA binding"/>
    <property type="evidence" value="ECO:0007669"/>
    <property type="project" value="UniProtKB-KW"/>
</dbReference>
<keyword evidence="4" id="KW-0804">Transcription</keyword>
<evidence type="ECO:0000256" key="5">
    <source>
        <dbReference type="ARBA" id="ARBA00025466"/>
    </source>
</evidence>
<keyword evidence="8" id="KW-1185">Reference proteome</keyword>
<name>A0A6G0WKA2_APHCR</name>
<proteinExistence type="predicted"/>
<dbReference type="Pfam" id="PF13873">
    <property type="entry name" value="Myb_DNA-bind_5"/>
    <property type="match status" value="1"/>
</dbReference>
<protein>
    <recommendedName>
        <fullName evidence="2">Regulatory protein zeste</fullName>
    </recommendedName>
</protein>
<comment type="caution">
    <text evidence="7">The sequence shown here is derived from an EMBL/GenBank/DDBJ whole genome shotgun (WGS) entry which is preliminary data.</text>
</comment>
<evidence type="ECO:0000256" key="4">
    <source>
        <dbReference type="ARBA" id="ARBA00023163"/>
    </source>
</evidence>
<evidence type="ECO:0000313" key="7">
    <source>
        <dbReference type="EMBL" id="KAF0727656.1"/>
    </source>
</evidence>
<evidence type="ECO:0000259" key="6">
    <source>
        <dbReference type="Pfam" id="PF13873"/>
    </source>
</evidence>
<evidence type="ECO:0000256" key="1">
    <source>
        <dbReference type="ARBA" id="ARBA00011764"/>
    </source>
</evidence>
<keyword evidence="3" id="KW-0805">Transcription regulation</keyword>
<evidence type="ECO:0000256" key="2">
    <source>
        <dbReference type="ARBA" id="ARBA00016807"/>
    </source>
</evidence>
<evidence type="ECO:0000256" key="3">
    <source>
        <dbReference type="ARBA" id="ARBA00023015"/>
    </source>
</evidence>
<dbReference type="InterPro" id="IPR028002">
    <property type="entry name" value="Myb_DNA-bind_5"/>
</dbReference>
<dbReference type="OrthoDB" id="3066195at2759"/>